<comment type="caution">
    <text evidence="1">The sequence shown here is derived from an EMBL/GenBank/DDBJ whole genome shotgun (WGS) entry which is preliminary data.</text>
</comment>
<dbReference type="Proteomes" id="UP000053051">
    <property type="component" value="Unassembled WGS sequence"/>
</dbReference>
<evidence type="ECO:0000313" key="1">
    <source>
        <dbReference type="EMBL" id="CCH68176.1"/>
    </source>
</evidence>
<sequence>MQAATGSCFNPVNHKHINILNINTQESKNLTIILTIISTYQKYHKQAHRIKRNMSSLNTNLEKDRYIC</sequence>
<dbReference type="AlphaFoldDB" id="M1X6I9"/>
<dbReference type="STRING" id="1165094.RINTHH_20210"/>
<accession>M1X6I9</accession>
<protein>
    <submittedName>
        <fullName evidence="1">Uncharacterized protein</fullName>
    </submittedName>
</protein>
<name>M1X6I9_9NOST</name>
<dbReference type="EMBL" id="CAIY01000081">
    <property type="protein sequence ID" value="CCH68176.1"/>
    <property type="molecule type" value="Genomic_DNA"/>
</dbReference>
<organism evidence="1 2">
    <name type="scientific">Richelia intracellularis HH01</name>
    <dbReference type="NCBI Taxonomy" id="1165094"/>
    <lineage>
        <taxon>Bacteria</taxon>
        <taxon>Bacillati</taxon>
        <taxon>Cyanobacteriota</taxon>
        <taxon>Cyanophyceae</taxon>
        <taxon>Nostocales</taxon>
        <taxon>Nostocaceae</taxon>
        <taxon>Richelia</taxon>
    </lineage>
</organism>
<keyword evidence="2" id="KW-1185">Reference proteome</keyword>
<reference evidence="1 2" key="1">
    <citation type="submission" date="2012-05" db="EMBL/GenBank/DDBJ databases">
        <authorList>
            <person name="Hilton J."/>
        </authorList>
    </citation>
    <scope>NUCLEOTIDE SEQUENCE [LARGE SCALE GENOMIC DNA]</scope>
    <source>
        <strain evidence="1 2">HH01</strain>
    </source>
</reference>
<proteinExistence type="predicted"/>
<evidence type="ECO:0000313" key="2">
    <source>
        <dbReference type="Proteomes" id="UP000053051"/>
    </source>
</evidence>
<reference evidence="2" key="2">
    <citation type="submission" date="2016-01" db="EMBL/GenBank/DDBJ databases">
        <title>Diatom-associated endosymboitic cyanobacterium lacks core nitrogen metabolism enzymes.</title>
        <authorList>
            <person name="Hilton J.A."/>
            <person name="Foster R.A."/>
            <person name="Tripp H.J."/>
            <person name="Carter B.J."/>
            <person name="Zehr J.P."/>
            <person name="Villareal T.A."/>
        </authorList>
    </citation>
    <scope>NUCLEOTIDE SEQUENCE [LARGE SCALE GENOMIC DNA]</scope>
    <source>
        <strain evidence="2">HH01</strain>
    </source>
</reference>
<gene>
    <name evidence="1" type="ORF">RINTHH_20210</name>
</gene>